<evidence type="ECO:0000313" key="2">
    <source>
        <dbReference type="EMBL" id="GLF93514.1"/>
    </source>
</evidence>
<proteinExistence type="predicted"/>
<gene>
    <name evidence="2" type="ORF">SYYSPA8_04475</name>
</gene>
<name>A0ABQ5NT20_9ACTN</name>
<feature type="compositionally biased region" description="Polar residues" evidence="1">
    <location>
        <begin position="113"/>
        <end position="128"/>
    </location>
</feature>
<dbReference type="RefSeq" id="WP_323445625.1">
    <property type="nucleotide sequence ID" value="NZ_BSBI01000002.1"/>
</dbReference>
<protein>
    <submittedName>
        <fullName evidence="2">Helix-turn-helix domain-containing protein</fullName>
    </submittedName>
</protein>
<accession>A0ABQ5NT20</accession>
<organism evidence="2 3">
    <name type="scientific">Streptomyces yaizuensis</name>
    <dbReference type="NCBI Taxonomy" id="2989713"/>
    <lineage>
        <taxon>Bacteria</taxon>
        <taxon>Bacillati</taxon>
        <taxon>Actinomycetota</taxon>
        <taxon>Actinomycetes</taxon>
        <taxon>Kitasatosporales</taxon>
        <taxon>Streptomycetaceae</taxon>
        <taxon>Streptomyces</taxon>
    </lineage>
</organism>
<evidence type="ECO:0000256" key="1">
    <source>
        <dbReference type="SAM" id="MobiDB-lite"/>
    </source>
</evidence>
<reference evidence="2 3" key="1">
    <citation type="submission" date="2022-10" db="EMBL/GenBank/DDBJ databases">
        <title>Draft genome sequence of Streptomyces sp. YSPA8.</title>
        <authorList>
            <person name="Moriuchi R."/>
            <person name="Dohra H."/>
            <person name="Yamamura H."/>
            <person name="Kodani S."/>
        </authorList>
    </citation>
    <scope>NUCLEOTIDE SEQUENCE [LARGE SCALE GENOMIC DNA]</scope>
    <source>
        <strain evidence="2 3">YSPA8</strain>
    </source>
</reference>
<feature type="region of interest" description="Disordered" evidence="1">
    <location>
        <begin position="109"/>
        <end position="132"/>
    </location>
</feature>
<dbReference type="Proteomes" id="UP001291653">
    <property type="component" value="Unassembled WGS sequence"/>
</dbReference>
<keyword evidence="3" id="KW-1185">Reference proteome</keyword>
<evidence type="ECO:0000313" key="3">
    <source>
        <dbReference type="Proteomes" id="UP001291653"/>
    </source>
</evidence>
<sequence length="277" mass="29703">MTDKVHGGQLDEEPNPAQAAFRSALRAVIKASGQAQCRVAQRSGLPETTLSGHLTGHRLPQSPEEPGQVYAAAEEYAARAGRTLPFTAAELKGLWEQARLEQHGLGAAVPRTSAGQPSRAQRSACENSSTRRRRIRQRVRIYARRRTPSRPLATAAVPVPRAEGDRLTAPSAPLPPQSSAVPGKWQAEAAEVGRHLAAGREWDAFMVLRNTGSTVPAHEFPGVVSSCRAAGLPEAAEILLRAAAERETQAVLNIAAAMHDHQQYEDMGLMLAAARST</sequence>
<comment type="caution">
    <text evidence="2">The sequence shown here is derived from an EMBL/GenBank/DDBJ whole genome shotgun (WGS) entry which is preliminary data.</text>
</comment>
<feature type="region of interest" description="Disordered" evidence="1">
    <location>
        <begin position="146"/>
        <end position="181"/>
    </location>
</feature>
<dbReference type="EMBL" id="BSBI01000002">
    <property type="protein sequence ID" value="GLF93514.1"/>
    <property type="molecule type" value="Genomic_DNA"/>
</dbReference>